<dbReference type="Pfam" id="PF24883">
    <property type="entry name" value="NPHP3_N"/>
    <property type="match status" value="1"/>
</dbReference>
<feature type="region of interest" description="Disordered" evidence="2">
    <location>
        <begin position="573"/>
        <end position="621"/>
    </location>
</feature>
<dbReference type="InParanoid" id="E5R4M1"/>
<evidence type="ECO:0000313" key="5">
    <source>
        <dbReference type="Proteomes" id="UP000002668"/>
    </source>
</evidence>
<dbReference type="VEuPathDB" id="FungiDB:LEMA_P048500.1"/>
<dbReference type="PANTHER" id="PTHR10039:SF14">
    <property type="entry name" value="NACHT DOMAIN-CONTAINING PROTEIN"/>
    <property type="match status" value="1"/>
</dbReference>
<keyword evidence="1" id="KW-0677">Repeat</keyword>
<accession>E5R4M1</accession>
<feature type="domain" description="Nephrocystin 3-like N-terminal" evidence="3">
    <location>
        <begin position="78"/>
        <end position="177"/>
    </location>
</feature>
<evidence type="ECO:0000259" key="3">
    <source>
        <dbReference type="Pfam" id="PF24883"/>
    </source>
</evidence>
<dbReference type="PANTHER" id="PTHR10039">
    <property type="entry name" value="AMELOGENIN"/>
    <property type="match status" value="1"/>
</dbReference>
<evidence type="ECO:0000313" key="4">
    <source>
        <dbReference type="EMBL" id="CBX92144.1"/>
    </source>
</evidence>
<dbReference type="InterPro" id="IPR056884">
    <property type="entry name" value="NPHP3-like_N"/>
</dbReference>
<evidence type="ECO:0000256" key="1">
    <source>
        <dbReference type="ARBA" id="ARBA00022737"/>
    </source>
</evidence>
<dbReference type="HOGENOM" id="CLU_325179_0_0_1"/>
<dbReference type="EMBL" id="FP929083">
    <property type="protein sequence ID" value="CBX92144.1"/>
    <property type="molecule type" value="Genomic_DNA"/>
</dbReference>
<dbReference type="OrthoDB" id="7464126at2759"/>
<evidence type="ECO:0000256" key="2">
    <source>
        <dbReference type="SAM" id="MobiDB-lite"/>
    </source>
</evidence>
<dbReference type="AlphaFoldDB" id="E5R4M1"/>
<dbReference type="eggNOG" id="ENOG502R2Y4">
    <property type="taxonomic scope" value="Eukaryota"/>
</dbReference>
<feature type="region of interest" description="Disordered" evidence="2">
    <location>
        <begin position="705"/>
        <end position="725"/>
    </location>
</feature>
<gene>
    <name evidence="4" type="ORF">LEMA_P048500.1</name>
</gene>
<name>E5R4M1_LEPMJ</name>
<dbReference type="Proteomes" id="UP000002668">
    <property type="component" value="Genome"/>
</dbReference>
<keyword evidence="5" id="KW-1185">Reference proteome</keyword>
<protein>
    <submittedName>
        <fullName evidence="4">Predicted protein</fullName>
    </submittedName>
</protein>
<organism evidence="5">
    <name type="scientific">Leptosphaeria maculans (strain JN3 / isolate v23.1.3 / race Av1-4-5-6-7-8)</name>
    <name type="common">Blackleg fungus</name>
    <name type="synonym">Phoma lingam</name>
    <dbReference type="NCBI Taxonomy" id="985895"/>
    <lineage>
        <taxon>Eukaryota</taxon>
        <taxon>Fungi</taxon>
        <taxon>Dikarya</taxon>
        <taxon>Ascomycota</taxon>
        <taxon>Pezizomycotina</taxon>
        <taxon>Dothideomycetes</taxon>
        <taxon>Pleosporomycetidae</taxon>
        <taxon>Pleosporales</taxon>
        <taxon>Pleosporineae</taxon>
        <taxon>Leptosphaeriaceae</taxon>
        <taxon>Plenodomus</taxon>
        <taxon>Plenodomus lingam/Leptosphaeria maculans species complex</taxon>
    </lineage>
</organism>
<reference evidence="5" key="1">
    <citation type="journal article" date="2011" name="Nat. Commun.">
        <title>Effector diversification within compartments of the Leptosphaeria maculans genome affected by Repeat-Induced Point mutations.</title>
        <authorList>
            <person name="Rouxel T."/>
            <person name="Grandaubert J."/>
            <person name="Hane J.K."/>
            <person name="Hoede C."/>
            <person name="van de Wouw A.P."/>
            <person name="Couloux A."/>
            <person name="Dominguez V."/>
            <person name="Anthouard V."/>
            <person name="Bally P."/>
            <person name="Bourras S."/>
            <person name="Cozijnsen A.J."/>
            <person name="Ciuffetti L.M."/>
            <person name="Degrave A."/>
            <person name="Dilmaghani A."/>
            <person name="Duret L."/>
            <person name="Fudal I."/>
            <person name="Goodwin S.B."/>
            <person name="Gout L."/>
            <person name="Glaser N."/>
            <person name="Linglin J."/>
            <person name="Kema G.H.J."/>
            <person name="Lapalu N."/>
            <person name="Lawrence C.B."/>
            <person name="May K."/>
            <person name="Meyer M."/>
            <person name="Ollivier B."/>
            <person name="Poulain J."/>
            <person name="Schoch C.L."/>
            <person name="Simon A."/>
            <person name="Spatafora J.W."/>
            <person name="Stachowiak A."/>
            <person name="Turgeon B.G."/>
            <person name="Tyler B.M."/>
            <person name="Vincent D."/>
            <person name="Weissenbach J."/>
            <person name="Amselem J."/>
            <person name="Quesneville H."/>
            <person name="Oliver R.P."/>
            <person name="Wincker P."/>
            <person name="Balesdent M.-H."/>
            <person name="Howlett B.J."/>
        </authorList>
    </citation>
    <scope>NUCLEOTIDE SEQUENCE [LARGE SCALE GENOMIC DNA]</scope>
    <source>
        <strain evidence="5">JN3 / isolate v23.1.3 / race Av1-4-5-6-7-8</strain>
    </source>
</reference>
<proteinExistence type="predicted"/>
<sequence>MARLEPFLRGMEHYSKVIEVLCNGTPYPPWIWAPVKLMLMISWSFIDVHTNLFAKVRWLKDGGSKAFLWLTGKPGADGSEATSSRILRSLASQTIQKHQDLAIHVHDVYFQSHPVPTRKALLCLLPELLQGIGSARLVIDGVDECSASDQVELLKDMTQLRTNTSSSLNLKIRIASRNTLGILGAIYKKRGAATTISLSDSQEDLAISRSIEQFIDDRLADLPDHLHDLDPDGSILAEVKQTLATKSNGMFLWVRLVLDSLETIYSPEAFRDVVKSLPSDLETLYERVLLRICSAPGPQEYGGVPHIISWICCAQRPLLKHELLQGLAFSKNDAVNDARSIPLAQVLDHCKPFIEERSDSTIVFVHFSVQEFFAKHHSLQIIPSSQGQLYMANACVVTLIRALDLVRSGADLFQNRIQFASGAYRLLSYAVEFWIEHCLLYASSTDAIVFDGSLSRNLANLYETHNNIVVYLLSQTEVAGISKVTLQAFQNSCASTAFRCRYPRCARSSIGFASLQMQTQHEAGHAQRVYCREESCQYHRIGFSKRAALNAHIRALHTANPTLLIPARIRNAKDDDEAQRDDLNSSTEQRARTLSKGPPPKSPNAQQKRHSTQTVTSEAEDRSVTALPSAWGIYQRLKNNVRLDFAPMEFNLPAKEHNLLPVTEKMRIDMIPENFDSSIKAHLLRVPVAEFRPILAGYISRRGLPENSTEAQSEAVRGGDVHSKRTDYQQGMRLHTQTKSYVLEDLERARLAPGSGLAKPNEELIEFLESSADNSAAYPHARIFTTPSPLPGTPYPYPRPHTSVTTDQHSSPMASTQLPASSLANVVNDDPPRDKTGFESNTSLKDNMEALDSDWVHSWFADDKCRIANNIARFARDWTEIPALETL</sequence>